<keyword evidence="6" id="KW-1185">Reference proteome</keyword>
<proteinExistence type="predicted"/>
<dbReference type="PANTHER" id="PTHR22981">
    <property type="entry name" value="3-HYDROXYISOBUTYRATE DEHYDROGENASE-RELATED"/>
    <property type="match status" value="1"/>
</dbReference>
<evidence type="ECO:0000256" key="2">
    <source>
        <dbReference type="ARBA" id="ARBA00023027"/>
    </source>
</evidence>
<organism evidence="5 6">
    <name type="scientific">Plastoroseomonas hellenica</name>
    <dbReference type="NCBI Taxonomy" id="2687306"/>
    <lineage>
        <taxon>Bacteria</taxon>
        <taxon>Pseudomonadati</taxon>
        <taxon>Pseudomonadota</taxon>
        <taxon>Alphaproteobacteria</taxon>
        <taxon>Acetobacterales</taxon>
        <taxon>Acetobacteraceae</taxon>
        <taxon>Plastoroseomonas</taxon>
    </lineage>
</organism>
<dbReference type="InterPro" id="IPR006115">
    <property type="entry name" value="6PGDH_NADP-bd"/>
</dbReference>
<keyword evidence="1" id="KW-0560">Oxidoreductase</keyword>
<evidence type="ECO:0000259" key="4">
    <source>
        <dbReference type="Pfam" id="PF14833"/>
    </source>
</evidence>
<dbReference type="Pfam" id="PF03446">
    <property type="entry name" value="NAD_binding_2"/>
    <property type="match status" value="1"/>
</dbReference>
<dbReference type="Gene3D" id="3.40.50.720">
    <property type="entry name" value="NAD(P)-binding Rossmann-like Domain"/>
    <property type="match status" value="1"/>
</dbReference>
<evidence type="ECO:0000313" key="6">
    <source>
        <dbReference type="Proteomes" id="UP001196870"/>
    </source>
</evidence>
<dbReference type="InterPro" id="IPR036291">
    <property type="entry name" value="NAD(P)-bd_dom_sf"/>
</dbReference>
<dbReference type="Proteomes" id="UP001196870">
    <property type="component" value="Unassembled WGS sequence"/>
</dbReference>
<dbReference type="PIRSF" id="PIRSF000103">
    <property type="entry name" value="HIBADH"/>
    <property type="match status" value="1"/>
</dbReference>
<evidence type="ECO:0000313" key="5">
    <source>
        <dbReference type="EMBL" id="MBR0663443.1"/>
    </source>
</evidence>
<dbReference type="SUPFAM" id="SSF51735">
    <property type="entry name" value="NAD(P)-binding Rossmann-fold domains"/>
    <property type="match status" value="1"/>
</dbReference>
<dbReference type="InterPro" id="IPR029154">
    <property type="entry name" value="HIBADH-like_NADP-bd"/>
</dbReference>
<evidence type="ECO:0000256" key="1">
    <source>
        <dbReference type="ARBA" id="ARBA00023002"/>
    </source>
</evidence>
<sequence>MASDAAPATIGFIGLGMMGLPMARCLLAKGFSLVACDSAEAARAALAEDAPEGRLAFAPSPSGVAELCNLTLLMLPNSDIVAQVAEGEGGLLPALREGSVVVDMGSSIPAETRRLAQVAAARGASLIDAPVSGSVIKARAGTLAIMIGGDDAAFAAAEAAMRAMGEKIIRTGPVGSAHAMKALNNYVYAAGLLAATEALQMADKLGLDLKVFTDVLNASSGRNVATETKLRQEIISGRYAGGFQLGLMRKDLETAGAIAAETGIDAEALALCRRIWEAALGELGPKADNTELHRFLERDRLRP</sequence>
<evidence type="ECO:0000259" key="3">
    <source>
        <dbReference type="Pfam" id="PF03446"/>
    </source>
</evidence>
<dbReference type="Gene3D" id="1.10.1040.10">
    <property type="entry name" value="N-(1-d-carboxylethyl)-l-norvaline Dehydrogenase, domain 2"/>
    <property type="match status" value="1"/>
</dbReference>
<dbReference type="InterPro" id="IPR013328">
    <property type="entry name" value="6PGD_dom2"/>
</dbReference>
<feature type="domain" description="3-hydroxyisobutyrate dehydrogenase-like NAD-binding" evidence="4">
    <location>
        <begin position="175"/>
        <end position="295"/>
    </location>
</feature>
<keyword evidence="2" id="KW-0520">NAD</keyword>
<gene>
    <name evidence="5" type="ORF">GXW71_03645</name>
</gene>
<dbReference type="InterPro" id="IPR015815">
    <property type="entry name" value="HIBADH-related"/>
</dbReference>
<dbReference type="InterPro" id="IPR008927">
    <property type="entry name" value="6-PGluconate_DH-like_C_sf"/>
</dbReference>
<protein>
    <submittedName>
        <fullName evidence="5">NAD(P)-dependent oxidoreductase</fullName>
    </submittedName>
</protein>
<comment type="caution">
    <text evidence="5">The sequence shown here is derived from an EMBL/GenBank/DDBJ whole genome shotgun (WGS) entry which is preliminary data.</text>
</comment>
<dbReference type="EMBL" id="JAAGBB010000003">
    <property type="protein sequence ID" value="MBR0663443.1"/>
    <property type="molecule type" value="Genomic_DNA"/>
</dbReference>
<dbReference type="SUPFAM" id="SSF48179">
    <property type="entry name" value="6-phosphogluconate dehydrogenase C-terminal domain-like"/>
    <property type="match status" value="1"/>
</dbReference>
<dbReference type="Pfam" id="PF14833">
    <property type="entry name" value="NAD_binding_11"/>
    <property type="match status" value="1"/>
</dbReference>
<name>A0ABS5ET63_9PROT</name>
<accession>A0ABS5ET63</accession>
<dbReference type="RefSeq" id="WP_211851029.1">
    <property type="nucleotide sequence ID" value="NZ_JAAGBB010000003.1"/>
</dbReference>
<feature type="domain" description="6-phosphogluconate dehydrogenase NADP-binding" evidence="3">
    <location>
        <begin position="9"/>
        <end position="171"/>
    </location>
</feature>
<dbReference type="PANTHER" id="PTHR22981:SF84">
    <property type="entry name" value="3-HYDROXYISOBUTYRATE DEHYDROGENASE"/>
    <property type="match status" value="1"/>
</dbReference>
<reference evidence="6" key="1">
    <citation type="journal article" date="2021" name="Syst. Appl. Microbiol.">
        <title>Roseomonas hellenica sp. nov., isolated from roots of wild-growing Alkanna tinctoria.</title>
        <authorList>
            <person name="Rat A."/>
            <person name="Naranjo H.D."/>
            <person name="Lebbe L."/>
            <person name="Cnockaert M."/>
            <person name="Krigas N."/>
            <person name="Grigoriadou K."/>
            <person name="Maloupa E."/>
            <person name="Willems A."/>
        </authorList>
    </citation>
    <scope>NUCLEOTIDE SEQUENCE [LARGE SCALE GENOMIC DNA]</scope>
    <source>
        <strain evidence="6">LMG 31523</strain>
    </source>
</reference>